<protein>
    <recommendedName>
        <fullName evidence="3">Lipoprotein</fullName>
    </recommendedName>
</protein>
<reference evidence="1" key="1">
    <citation type="submission" date="2016-01" db="EMBL/GenBank/DDBJ databases">
        <authorList>
            <person name="Peeters C."/>
        </authorList>
    </citation>
    <scope>NUCLEOTIDE SEQUENCE [LARGE SCALE GENOMIC DNA]</scope>
    <source>
        <strain evidence="1">LMG 29317</strain>
    </source>
</reference>
<sequence length="256" mass="25157">MNTRIAVAISGVSVILAACGGGGDGGGGTSSNASAASSQSATAAGQYAGTVNGRQATVLVLDDGRFYTQYSVAGSPTLIAGVVAGTVTSSGGNLSNGSGTDYNLEGQGANQVTMSGTYSAKQLLKATVAYANGSRADFNGNYDSSYETAPTQTAVTGTFKGTSATNIGTRVGTDTVTLIADANGTVTGSGTNCSFTGSIKPHATGNVYDISLNFGSGSGCAYPNTSATGVGVMSSNQIHAFVQTPSKAGVIFLGTK</sequence>
<comment type="caution">
    <text evidence="1">The sequence shown here is derived from an EMBL/GenBank/DDBJ whole genome shotgun (WGS) entry which is preliminary data.</text>
</comment>
<dbReference type="PROSITE" id="PS51257">
    <property type="entry name" value="PROKAR_LIPOPROTEIN"/>
    <property type="match status" value="1"/>
</dbReference>
<accession>A0A158L353</accession>
<evidence type="ECO:0008006" key="3">
    <source>
        <dbReference type="Google" id="ProtNLM"/>
    </source>
</evidence>
<dbReference type="EMBL" id="FCOM02000090">
    <property type="protein sequence ID" value="SAL87393.1"/>
    <property type="molecule type" value="Genomic_DNA"/>
</dbReference>
<dbReference type="OrthoDB" id="9101651at2"/>
<gene>
    <name evidence="1" type="ORF">AWB74_08097</name>
</gene>
<dbReference type="Proteomes" id="UP000055019">
    <property type="component" value="Unassembled WGS sequence"/>
</dbReference>
<name>A0A158L353_9BURK</name>
<evidence type="ECO:0000313" key="1">
    <source>
        <dbReference type="EMBL" id="SAL87393.1"/>
    </source>
</evidence>
<dbReference type="RefSeq" id="WP_143749453.1">
    <property type="nucleotide sequence ID" value="NZ_FCOM02000090.1"/>
</dbReference>
<proteinExistence type="predicted"/>
<organism evidence="1 2">
    <name type="scientific">Caballeronia arvi</name>
    <dbReference type="NCBI Taxonomy" id="1777135"/>
    <lineage>
        <taxon>Bacteria</taxon>
        <taxon>Pseudomonadati</taxon>
        <taxon>Pseudomonadota</taxon>
        <taxon>Betaproteobacteria</taxon>
        <taxon>Burkholderiales</taxon>
        <taxon>Burkholderiaceae</taxon>
        <taxon>Caballeronia</taxon>
    </lineage>
</organism>
<dbReference type="AlphaFoldDB" id="A0A158L353"/>
<keyword evidence="2" id="KW-1185">Reference proteome</keyword>
<evidence type="ECO:0000313" key="2">
    <source>
        <dbReference type="Proteomes" id="UP000055019"/>
    </source>
</evidence>